<proteinExistence type="inferred from homology"/>
<dbReference type="InterPro" id="IPR012349">
    <property type="entry name" value="Split_barrel_FMN-bd"/>
</dbReference>
<dbReference type="Gene3D" id="2.30.110.10">
    <property type="entry name" value="Electron Transport, Fmn-binding Protein, Chain A"/>
    <property type="match status" value="1"/>
</dbReference>
<dbReference type="Pfam" id="PF01613">
    <property type="entry name" value="Flavin_Reduct"/>
    <property type="match status" value="1"/>
</dbReference>
<evidence type="ECO:0000256" key="4">
    <source>
        <dbReference type="ARBA" id="ARBA00038054"/>
    </source>
</evidence>
<dbReference type="SUPFAM" id="SSF50475">
    <property type="entry name" value="FMN-binding split barrel"/>
    <property type="match status" value="1"/>
</dbReference>
<evidence type="ECO:0000256" key="3">
    <source>
        <dbReference type="ARBA" id="ARBA00022643"/>
    </source>
</evidence>
<dbReference type="GO" id="GO:0010181">
    <property type="term" value="F:FMN binding"/>
    <property type="evidence" value="ECO:0007669"/>
    <property type="project" value="InterPro"/>
</dbReference>
<comment type="cofactor">
    <cofactor evidence="1">
        <name>FMN</name>
        <dbReference type="ChEBI" id="CHEBI:58210"/>
    </cofactor>
</comment>
<organism evidence="6 7">
    <name type="scientific">Flammeovirga aprica JL-4</name>
    <dbReference type="NCBI Taxonomy" id="694437"/>
    <lineage>
        <taxon>Bacteria</taxon>
        <taxon>Pseudomonadati</taxon>
        <taxon>Bacteroidota</taxon>
        <taxon>Cytophagia</taxon>
        <taxon>Cytophagales</taxon>
        <taxon>Flammeovirgaceae</taxon>
        <taxon>Flammeovirga</taxon>
    </lineage>
</organism>
<dbReference type="PANTHER" id="PTHR33798">
    <property type="entry name" value="FLAVOPROTEIN OXYGENASE"/>
    <property type="match status" value="1"/>
</dbReference>
<accession>A0A7X9S009</accession>
<protein>
    <submittedName>
        <fullName evidence="6">Flavin oxidoreductase</fullName>
    </submittedName>
</protein>
<dbReference type="GO" id="GO:0016646">
    <property type="term" value="F:oxidoreductase activity, acting on the CH-NH group of donors, NAD or NADP as acceptor"/>
    <property type="evidence" value="ECO:0007669"/>
    <property type="project" value="UniProtKB-ARBA"/>
</dbReference>
<dbReference type="PANTHER" id="PTHR33798:SF5">
    <property type="entry name" value="FLAVIN REDUCTASE LIKE DOMAIN-CONTAINING PROTEIN"/>
    <property type="match status" value="1"/>
</dbReference>
<reference evidence="6 7" key="1">
    <citation type="submission" date="2020-04" db="EMBL/GenBank/DDBJ databases">
        <title>Flammeovirga sp. SR4, a novel species isolated from seawater.</title>
        <authorList>
            <person name="Wang X."/>
        </authorList>
    </citation>
    <scope>NUCLEOTIDE SEQUENCE [LARGE SCALE GENOMIC DNA]</scope>
    <source>
        <strain evidence="6 7">ATCC 23126</strain>
    </source>
</reference>
<keyword evidence="2" id="KW-0285">Flavoprotein</keyword>
<gene>
    <name evidence="6" type="ORF">HHU12_28010</name>
</gene>
<keyword evidence="7" id="KW-1185">Reference proteome</keyword>
<feature type="domain" description="Flavin reductase like" evidence="5">
    <location>
        <begin position="32"/>
        <end position="166"/>
    </location>
</feature>
<keyword evidence="3" id="KW-0288">FMN</keyword>
<evidence type="ECO:0000256" key="2">
    <source>
        <dbReference type="ARBA" id="ARBA00022630"/>
    </source>
</evidence>
<evidence type="ECO:0000313" key="7">
    <source>
        <dbReference type="Proteomes" id="UP000576082"/>
    </source>
</evidence>
<comment type="caution">
    <text evidence="6">The sequence shown here is derived from an EMBL/GenBank/DDBJ whole genome shotgun (WGS) entry which is preliminary data.</text>
</comment>
<comment type="similarity">
    <text evidence="4">Belongs to the flavoredoxin family.</text>
</comment>
<evidence type="ECO:0000259" key="5">
    <source>
        <dbReference type="Pfam" id="PF01613"/>
    </source>
</evidence>
<dbReference type="EMBL" id="JABANE010000118">
    <property type="protein sequence ID" value="NME71843.1"/>
    <property type="molecule type" value="Genomic_DNA"/>
</dbReference>
<dbReference type="InterPro" id="IPR002563">
    <property type="entry name" value="Flavin_Rdtase-like_dom"/>
</dbReference>
<dbReference type="AlphaFoldDB" id="A0A7X9S009"/>
<name>A0A7X9S009_9BACT</name>
<dbReference type="Proteomes" id="UP000576082">
    <property type="component" value="Unassembled WGS sequence"/>
</dbReference>
<sequence>MMKLNQKEIDKLEFKFKINLINSITGIKPGNLIGTVDKEGNENLAIFSSVFHLGSNPPLIAFVTRPSQNIPRHTLQNILETESYTINHVVSNKIVNAHLTSAKFEKEVSEFEACNLTPEYHSNVVAPFVRESKIQIGMTLEDIMDVKANKTKIVIGRVNFINIKDDSVFDDQGNINLAQAQSTGISGLHSYYAFQQLATLPIAQADNIAIPEKS</sequence>
<evidence type="ECO:0000256" key="1">
    <source>
        <dbReference type="ARBA" id="ARBA00001917"/>
    </source>
</evidence>
<evidence type="ECO:0000313" key="6">
    <source>
        <dbReference type="EMBL" id="NME71843.1"/>
    </source>
</evidence>